<name>A0A381THD4_9ZZZZ</name>
<sequence>VTAVAPGVTAQQSPQTKPSAVKCAVRAHSIECE</sequence>
<protein>
    <submittedName>
        <fullName evidence="1">Uncharacterized protein</fullName>
    </submittedName>
</protein>
<evidence type="ECO:0000313" key="1">
    <source>
        <dbReference type="EMBL" id="SVA14958.1"/>
    </source>
</evidence>
<proteinExistence type="predicted"/>
<feature type="non-terminal residue" evidence="1">
    <location>
        <position position="1"/>
    </location>
</feature>
<organism evidence="1">
    <name type="scientific">marine metagenome</name>
    <dbReference type="NCBI Taxonomy" id="408172"/>
    <lineage>
        <taxon>unclassified sequences</taxon>
        <taxon>metagenomes</taxon>
        <taxon>ecological metagenomes</taxon>
    </lineage>
</organism>
<feature type="non-terminal residue" evidence="1">
    <location>
        <position position="33"/>
    </location>
</feature>
<dbReference type="EMBL" id="UINC01004524">
    <property type="protein sequence ID" value="SVA14958.1"/>
    <property type="molecule type" value="Genomic_DNA"/>
</dbReference>
<gene>
    <name evidence="1" type="ORF">METZ01_LOCUS67812</name>
</gene>
<accession>A0A381THD4</accession>
<dbReference type="AlphaFoldDB" id="A0A381THD4"/>
<reference evidence="1" key="1">
    <citation type="submission" date="2018-05" db="EMBL/GenBank/DDBJ databases">
        <authorList>
            <person name="Lanie J.A."/>
            <person name="Ng W.-L."/>
            <person name="Kazmierczak K.M."/>
            <person name="Andrzejewski T.M."/>
            <person name="Davidsen T.M."/>
            <person name="Wayne K.J."/>
            <person name="Tettelin H."/>
            <person name="Glass J.I."/>
            <person name="Rusch D."/>
            <person name="Podicherti R."/>
            <person name="Tsui H.-C.T."/>
            <person name="Winkler M.E."/>
        </authorList>
    </citation>
    <scope>NUCLEOTIDE SEQUENCE</scope>
</reference>